<dbReference type="RefSeq" id="XP_062653493.1">
    <property type="nucleotide sequence ID" value="XM_062790326.1"/>
</dbReference>
<keyword evidence="5" id="KW-1185">Reference proteome</keyword>
<evidence type="ECO:0000313" key="5">
    <source>
        <dbReference type="Proteomes" id="UP001302602"/>
    </source>
</evidence>
<keyword evidence="2 3" id="KW-0040">ANK repeat</keyword>
<name>A0AAN6UB06_9PEZI</name>
<dbReference type="AlphaFoldDB" id="A0AAN6UB06"/>
<reference evidence="4" key="2">
    <citation type="submission" date="2023-05" db="EMBL/GenBank/DDBJ databases">
        <authorList>
            <consortium name="Lawrence Berkeley National Laboratory"/>
            <person name="Steindorff A."/>
            <person name="Hensen N."/>
            <person name="Bonometti L."/>
            <person name="Westerberg I."/>
            <person name="Brannstrom I.O."/>
            <person name="Guillou S."/>
            <person name="Cros-Aarteil S."/>
            <person name="Calhoun S."/>
            <person name="Haridas S."/>
            <person name="Kuo A."/>
            <person name="Mondo S."/>
            <person name="Pangilinan J."/>
            <person name="Riley R."/>
            <person name="Labutti K."/>
            <person name="Andreopoulos B."/>
            <person name="Lipzen A."/>
            <person name="Chen C."/>
            <person name="Yanf M."/>
            <person name="Daum C."/>
            <person name="Ng V."/>
            <person name="Clum A."/>
            <person name="Ohm R."/>
            <person name="Martin F."/>
            <person name="Silar P."/>
            <person name="Natvig D."/>
            <person name="Lalanne C."/>
            <person name="Gautier V."/>
            <person name="Ament-Velasquez S.L."/>
            <person name="Kruys A."/>
            <person name="Hutchinson M.I."/>
            <person name="Powell A.J."/>
            <person name="Barry K."/>
            <person name="Miller A.N."/>
            <person name="Grigoriev I.V."/>
            <person name="Debuchy R."/>
            <person name="Gladieux P."/>
            <person name="Thoren M.H."/>
            <person name="Johannesson H."/>
        </authorList>
    </citation>
    <scope>NUCLEOTIDE SEQUENCE</scope>
    <source>
        <strain evidence="4">CBS 731.68</strain>
    </source>
</reference>
<feature type="repeat" description="ANK" evidence="3">
    <location>
        <begin position="67"/>
        <end position="91"/>
    </location>
</feature>
<evidence type="ECO:0000313" key="4">
    <source>
        <dbReference type="EMBL" id="KAK4129722.1"/>
    </source>
</evidence>
<evidence type="ECO:0000256" key="2">
    <source>
        <dbReference type="ARBA" id="ARBA00023043"/>
    </source>
</evidence>
<dbReference type="PROSITE" id="PS50088">
    <property type="entry name" value="ANK_REPEAT"/>
    <property type="match status" value="2"/>
</dbReference>
<dbReference type="PROSITE" id="PS50297">
    <property type="entry name" value="ANK_REP_REGION"/>
    <property type="match status" value="2"/>
</dbReference>
<feature type="repeat" description="ANK" evidence="3">
    <location>
        <begin position="33"/>
        <end position="66"/>
    </location>
</feature>
<sequence>MVLRSAHRLESSCASWAAWGDLFVKDKGGKGRGGWAPLLYAAEKGYEEVVRKKLLERGAAVDAKDNDGRMPLSRAVEEGHEAIVKLLLDTGKVDVEAKDRDGRTALSWDALYGHEAVVKLLRSIK</sequence>
<dbReference type="Proteomes" id="UP001302602">
    <property type="component" value="Unassembled WGS sequence"/>
</dbReference>
<dbReference type="GeneID" id="87827096"/>
<dbReference type="PANTHER" id="PTHR24126">
    <property type="entry name" value="ANKYRIN REPEAT, PH AND SEC7 DOMAIN CONTAINING PROTEIN SECG-RELATED"/>
    <property type="match status" value="1"/>
</dbReference>
<proteinExistence type="predicted"/>
<dbReference type="PANTHER" id="PTHR24126:SF14">
    <property type="entry name" value="ANK_REP_REGION DOMAIN-CONTAINING PROTEIN"/>
    <property type="match status" value="1"/>
</dbReference>
<dbReference type="SUPFAM" id="SSF48403">
    <property type="entry name" value="Ankyrin repeat"/>
    <property type="match status" value="1"/>
</dbReference>
<dbReference type="SMART" id="SM00248">
    <property type="entry name" value="ANK"/>
    <property type="match status" value="2"/>
</dbReference>
<reference evidence="4" key="1">
    <citation type="journal article" date="2023" name="Mol. Phylogenet. Evol.">
        <title>Genome-scale phylogeny and comparative genomics of the fungal order Sordariales.</title>
        <authorList>
            <person name="Hensen N."/>
            <person name="Bonometti L."/>
            <person name="Westerberg I."/>
            <person name="Brannstrom I.O."/>
            <person name="Guillou S."/>
            <person name="Cros-Aarteil S."/>
            <person name="Calhoun S."/>
            <person name="Haridas S."/>
            <person name="Kuo A."/>
            <person name="Mondo S."/>
            <person name="Pangilinan J."/>
            <person name="Riley R."/>
            <person name="LaButti K."/>
            <person name="Andreopoulos B."/>
            <person name="Lipzen A."/>
            <person name="Chen C."/>
            <person name="Yan M."/>
            <person name="Daum C."/>
            <person name="Ng V."/>
            <person name="Clum A."/>
            <person name="Steindorff A."/>
            <person name="Ohm R.A."/>
            <person name="Martin F."/>
            <person name="Silar P."/>
            <person name="Natvig D.O."/>
            <person name="Lalanne C."/>
            <person name="Gautier V."/>
            <person name="Ament-Velasquez S.L."/>
            <person name="Kruys A."/>
            <person name="Hutchinson M.I."/>
            <person name="Powell A.J."/>
            <person name="Barry K."/>
            <person name="Miller A.N."/>
            <person name="Grigoriev I.V."/>
            <person name="Debuchy R."/>
            <person name="Gladieux P."/>
            <person name="Hiltunen Thoren M."/>
            <person name="Johannesson H."/>
        </authorList>
    </citation>
    <scope>NUCLEOTIDE SEQUENCE</scope>
    <source>
        <strain evidence="4">CBS 731.68</strain>
    </source>
</reference>
<evidence type="ECO:0000256" key="1">
    <source>
        <dbReference type="ARBA" id="ARBA00022737"/>
    </source>
</evidence>
<evidence type="ECO:0000256" key="3">
    <source>
        <dbReference type="PROSITE-ProRule" id="PRU00023"/>
    </source>
</evidence>
<gene>
    <name evidence="4" type="ORF">N657DRAFT_610327</name>
</gene>
<comment type="caution">
    <text evidence="4">The sequence shown here is derived from an EMBL/GenBank/DDBJ whole genome shotgun (WGS) entry which is preliminary data.</text>
</comment>
<accession>A0AAN6UB06</accession>
<dbReference type="InterPro" id="IPR002110">
    <property type="entry name" value="Ankyrin_rpt"/>
</dbReference>
<organism evidence="4 5">
    <name type="scientific">Parathielavia appendiculata</name>
    <dbReference type="NCBI Taxonomy" id="2587402"/>
    <lineage>
        <taxon>Eukaryota</taxon>
        <taxon>Fungi</taxon>
        <taxon>Dikarya</taxon>
        <taxon>Ascomycota</taxon>
        <taxon>Pezizomycotina</taxon>
        <taxon>Sordariomycetes</taxon>
        <taxon>Sordariomycetidae</taxon>
        <taxon>Sordariales</taxon>
        <taxon>Chaetomiaceae</taxon>
        <taxon>Parathielavia</taxon>
    </lineage>
</organism>
<dbReference type="Pfam" id="PF12796">
    <property type="entry name" value="Ank_2"/>
    <property type="match status" value="1"/>
</dbReference>
<dbReference type="Gene3D" id="1.25.40.20">
    <property type="entry name" value="Ankyrin repeat-containing domain"/>
    <property type="match status" value="1"/>
</dbReference>
<protein>
    <submittedName>
        <fullName evidence="4">Ankyrin</fullName>
    </submittedName>
</protein>
<keyword evidence="1" id="KW-0677">Repeat</keyword>
<dbReference type="EMBL" id="MU853223">
    <property type="protein sequence ID" value="KAK4129722.1"/>
    <property type="molecule type" value="Genomic_DNA"/>
</dbReference>
<dbReference type="InterPro" id="IPR036770">
    <property type="entry name" value="Ankyrin_rpt-contain_sf"/>
</dbReference>